<protein>
    <submittedName>
        <fullName evidence="2">Helix-turn-helix transcriptional regulator</fullName>
    </submittedName>
</protein>
<dbReference type="EMBL" id="JBHSCW010000001">
    <property type="protein sequence ID" value="MFC4350608.1"/>
    <property type="molecule type" value="Genomic_DNA"/>
</dbReference>
<dbReference type="SUPFAM" id="SSF46894">
    <property type="entry name" value="C-terminal effector domain of the bipartite response regulators"/>
    <property type="match status" value="1"/>
</dbReference>
<dbReference type="SMART" id="SM00421">
    <property type="entry name" value="HTH_LUXR"/>
    <property type="match status" value="1"/>
</dbReference>
<dbReference type="PROSITE" id="PS50043">
    <property type="entry name" value="HTH_LUXR_2"/>
    <property type="match status" value="1"/>
</dbReference>
<accession>A0ABV8UJF9</accession>
<dbReference type="RefSeq" id="WP_382420941.1">
    <property type="nucleotide sequence ID" value="NZ_JBHSCW010000001.1"/>
</dbReference>
<gene>
    <name evidence="2" type="ORF">ACFOW6_03515</name>
</gene>
<organism evidence="2 3">
    <name type="scientific">Fodinicurvata halophila</name>
    <dbReference type="NCBI Taxonomy" id="1419723"/>
    <lineage>
        <taxon>Bacteria</taxon>
        <taxon>Pseudomonadati</taxon>
        <taxon>Pseudomonadota</taxon>
        <taxon>Alphaproteobacteria</taxon>
        <taxon>Rhodospirillales</taxon>
        <taxon>Rhodovibrionaceae</taxon>
        <taxon>Fodinicurvata</taxon>
    </lineage>
</organism>
<evidence type="ECO:0000259" key="1">
    <source>
        <dbReference type="PROSITE" id="PS50043"/>
    </source>
</evidence>
<dbReference type="Proteomes" id="UP001595799">
    <property type="component" value="Unassembled WGS sequence"/>
</dbReference>
<proteinExistence type="predicted"/>
<dbReference type="Gene3D" id="1.10.10.10">
    <property type="entry name" value="Winged helix-like DNA-binding domain superfamily/Winged helix DNA-binding domain"/>
    <property type="match status" value="1"/>
</dbReference>
<dbReference type="Pfam" id="PF00196">
    <property type="entry name" value="GerE"/>
    <property type="match status" value="1"/>
</dbReference>
<feature type="domain" description="HTH luxR-type" evidence="1">
    <location>
        <begin position="313"/>
        <end position="378"/>
    </location>
</feature>
<dbReference type="InterPro" id="IPR000792">
    <property type="entry name" value="Tscrpt_reg_LuxR_C"/>
</dbReference>
<reference evidence="3" key="1">
    <citation type="journal article" date="2019" name="Int. J. Syst. Evol. Microbiol.">
        <title>The Global Catalogue of Microorganisms (GCM) 10K type strain sequencing project: providing services to taxonomists for standard genome sequencing and annotation.</title>
        <authorList>
            <consortium name="The Broad Institute Genomics Platform"/>
            <consortium name="The Broad Institute Genome Sequencing Center for Infectious Disease"/>
            <person name="Wu L."/>
            <person name="Ma J."/>
        </authorList>
    </citation>
    <scope>NUCLEOTIDE SEQUENCE [LARGE SCALE GENOMIC DNA]</scope>
    <source>
        <strain evidence="3">CECT 8472</strain>
    </source>
</reference>
<dbReference type="InterPro" id="IPR016032">
    <property type="entry name" value="Sig_transdc_resp-reg_C-effctor"/>
</dbReference>
<evidence type="ECO:0000313" key="3">
    <source>
        <dbReference type="Proteomes" id="UP001595799"/>
    </source>
</evidence>
<dbReference type="InterPro" id="IPR036388">
    <property type="entry name" value="WH-like_DNA-bd_sf"/>
</dbReference>
<name>A0ABV8UJF9_9PROT</name>
<sequence length="389" mass="42569">MRYEMALTLIGQIYDAVLEPTALPDALVDLSKAVGCVQECYFSEAPRHDSFSMVAPRRDPAFVKSFQDYWADRERGWELLRAGLLAAPCAETRDIRQMVAPDDFGCSEFFNTWCRPQGIGQASLVVKFSIQDGSWGICGVHKPSYKDDFDPDEIALFRMVAPHLVRMVSIQDELGSLALEAELALTRHNQNKGIILVDAARRVLFANHYAETLFGEGGAFRLESGSLTASDPNAAATLEHLVTSCAEPLPGKLDPGGAVTIAHRAGGMPVTAEVLPFGTKTARYGCSFLGMIRPVAVLVITDPEQDREHFKENLRQRFDLTPAEATLALEILKGDGRKAAADRLGISPSTVRTHLMRVFAKTGVQRQAELVRLLAADDGHVDQIGAFRG</sequence>
<keyword evidence="3" id="KW-1185">Reference proteome</keyword>
<evidence type="ECO:0000313" key="2">
    <source>
        <dbReference type="EMBL" id="MFC4350608.1"/>
    </source>
</evidence>
<comment type="caution">
    <text evidence="2">The sequence shown here is derived from an EMBL/GenBank/DDBJ whole genome shotgun (WGS) entry which is preliminary data.</text>
</comment>
<dbReference type="CDD" id="cd06170">
    <property type="entry name" value="LuxR_C_like"/>
    <property type="match status" value="1"/>
</dbReference>